<gene>
    <name evidence="3" type="ORF">HCU74_01115</name>
</gene>
<dbReference type="EMBL" id="JAAWWK010000001">
    <property type="protein sequence ID" value="NKI16007.1"/>
    <property type="molecule type" value="Genomic_DNA"/>
</dbReference>
<comment type="caution">
    <text evidence="3">The sequence shown here is derived from an EMBL/GenBank/DDBJ whole genome shotgun (WGS) entry which is preliminary data.</text>
</comment>
<keyword evidence="4" id="KW-1185">Reference proteome</keyword>
<evidence type="ECO:0000313" key="3">
    <source>
        <dbReference type="EMBL" id="NKI16007.1"/>
    </source>
</evidence>
<evidence type="ECO:0008006" key="5">
    <source>
        <dbReference type="Google" id="ProtNLM"/>
    </source>
</evidence>
<organism evidence="3 4">
    <name type="scientific">Spongiibacter thalassae</name>
    <dbReference type="NCBI Taxonomy" id="2721624"/>
    <lineage>
        <taxon>Bacteria</taxon>
        <taxon>Pseudomonadati</taxon>
        <taxon>Pseudomonadota</taxon>
        <taxon>Gammaproteobacteria</taxon>
        <taxon>Cellvibrionales</taxon>
        <taxon>Spongiibacteraceae</taxon>
        <taxon>Spongiibacter</taxon>
    </lineage>
</organism>
<dbReference type="RefSeq" id="WP_168448553.1">
    <property type="nucleotide sequence ID" value="NZ_JAAWWK010000001.1"/>
</dbReference>
<dbReference type="InterPro" id="IPR055493">
    <property type="entry name" value="DUF7065"/>
</dbReference>
<accession>A0ABX1GA21</accession>
<proteinExistence type="predicted"/>
<dbReference type="Proteomes" id="UP000765845">
    <property type="component" value="Unassembled WGS sequence"/>
</dbReference>
<reference evidence="3 4" key="1">
    <citation type="submission" date="2020-04" db="EMBL/GenBank/DDBJ databases">
        <authorList>
            <person name="Yoon J."/>
        </authorList>
    </citation>
    <scope>NUCLEOTIDE SEQUENCE [LARGE SCALE GENOMIC DNA]</scope>
    <source>
        <strain evidence="3 4">KMU-166</strain>
    </source>
</reference>
<dbReference type="InterPro" id="IPR055492">
    <property type="entry name" value="DUF7064"/>
</dbReference>
<sequence length="326" mass="36508">MKVSGAADLPVLPDNVNYWQEPVKEHNWQDSVVLTWWDAQNKIGGFHRIGHEPNYKDGPKIALWSHITAPEGDYKNVVYLDLREEDRLANGGFGAGETCKYEFIDGQHVWTINDAQVNAVIRHDDFHANVECYPKDSNVSEDFANVHTDIPGKVSGELTVAGKQYNIAGLSFRDRGWGVREWDYLLAHRWVAGTLGPDFSFLALSFYAADETLASFGWVVRGDTVTFAKAVDIVTYTEIDGMVNRGGHVRFELTTGEVFDIECQRAADIAFTSYHHDICCVDVLCEARCGDQVGFCDFESTANIQAGKRQPTRLVNSPVENGFHPR</sequence>
<name>A0ABX1GA21_9GAMM</name>
<evidence type="ECO:0000259" key="1">
    <source>
        <dbReference type="Pfam" id="PF23212"/>
    </source>
</evidence>
<evidence type="ECO:0000313" key="4">
    <source>
        <dbReference type="Proteomes" id="UP000765845"/>
    </source>
</evidence>
<feature type="domain" description="DUF7065" evidence="2">
    <location>
        <begin position="2"/>
        <end position="180"/>
    </location>
</feature>
<dbReference type="Pfam" id="PF23213">
    <property type="entry name" value="DUF7065"/>
    <property type="match status" value="1"/>
</dbReference>
<dbReference type="Pfam" id="PF23212">
    <property type="entry name" value="DUF7064"/>
    <property type="match status" value="1"/>
</dbReference>
<protein>
    <recommendedName>
        <fullName evidence="5">Hydroxyneurosporene synthase (CrtC)</fullName>
    </recommendedName>
</protein>
<feature type="domain" description="DUF7064" evidence="1">
    <location>
        <begin position="182"/>
        <end position="304"/>
    </location>
</feature>
<evidence type="ECO:0000259" key="2">
    <source>
        <dbReference type="Pfam" id="PF23213"/>
    </source>
</evidence>